<sequence length="258" mass="28773">MFSLTPQVSIAVPTMTPIQPSAGAASSSAPHCAPLLRRSKGLWSPPQRHCFLSVVSRQHGLSKLQSTRLLAPRAMDMSAGQSDGSGKLNLDAAVDSLRNLWSRCPEPVKRFPWMRTSSYFVQLIFELVVAVAKYLCIPVLAVSSLSEMSYCAHERKMLVIPIPFLAGIAVAKILKETAVEQSPSFKELESPWHLLLLAAFFMLLKLPGPYYPYWGRLSVPHFANGGLWSTLWFVFSWYRSPRDSIKMSKTSEAESQQE</sequence>
<reference evidence="2" key="1">
    <citation type="submission" date="2015-07" db="EMBL/GenBank/DDBJ databases">
        <title>Transcriptome Assembly of Anthurium amnicola.</title>
        <authorList>
            <person name="Suzuki J."/>
        </authorList>
    </citation>
    <scope>NUCLEOTIDE SEQUENCE</scope>
</reference>
<evidence type="ECO:0000313" key="4">
    <source>
        <dbReference type="EMBL" id="JAT63252.1"/>
    </source>
</evidence>
<gene>
    <name evidence="4" type="ORF">g.68727</name>
    <name evidence="3" type="ORF">g.68730</name>
    <name evidence="2" type="ORF">g.68733</name>
    <name evidence="5" type="ORF">g.68736</name>
</gene>
<keyword evidence="1" id="KW-1133">Transmembrane helix</keyword>
<dbReference type="AlphaFoldDB" id="A0A1D1XNN1"/>
<feature type="transmembrane region" description="Helical" evidence="1">
    <location>
        <begin position="157"/>
        <end position="174"/>
    </location>
</feature>
<proteinExistence type="predicted"/>
<organism evidence="2">
    <name type="scientific">Anthurium amnicola</name>
    <dbReference type="NCBI Taxonomy" id="1678845"/>
    <lineage>
        <taxon>Eukaryota</taxon>
        <taxon>Viridiplantae</taxon>
        <taxon>Streptophyta</taxon>
        <taxon>Embryophyta</taxon>
        <taxon>Tracheophyta</taxon>
        <taxon>Spermatophyta</taxon>
        <taxon>Magnoliopsida</taxon>
        <taxon>Liliopsida</taxon>
        <taxon>Araceae</taxon>
        <taxon>Pothoideae</taxon>
        <taxon>Potheae</taxon>
        <taxon>Anthurium</taxon>
    </lineage>
</organism>
<evidence type="ECO:0000313" key="2">
    <source>
        <dbReference type="EMBL" id="JAT43999.1"/>
    </source>
</evidence>
<evidence type="ECO:0000256" key="1">
    <source>
        <dbReference type="SAM" id="Phobius"/>
    </source>
</evidence>
<feature type="transmembrane region" description="Helical" evidence="1">
    <location>
        <begin position="219"/>
        <end position="238"/>
    </location>
</feature>
<evidence type="ECO:0000313" key="3">
    <source>
        <dbReference type="EMBL" id="JAT54704.1"/>
    </source>
</evidence>
<dbReference type="PANTHER" id="PTHR36000:SF2">
    <property type="entry name" value="DEFECTIVE 1273 PROTEIN, PUTATIVE-RELATED"/>
    <property type="match status" value="1"/>
</dbReference>
<evidence type="ECO:0000313" key="5">
    <source>
        <dbReference type="EMBL" id="JAT63542.1"/>
    </source>
</evidence>
<dbReference type="EMBL" id="GDJX01013232">
    <property type="protein sequence ID" value="JAT54704.1"/>
    <property type="molecule type" value="Transcribed_RNA"/>
</dbReference>
<dbReference type="EMBL" id="GDJX01004684">
    <property type="protein sequence ID" value="JAT63252.1"/>
    <property type="molecule type" value="Transcribed_RNA"/>
</dbReference>
<keyword evidence="1" id="KW-0472">Membrane</keyword>
<feature type="transmembrane region" description="Helical" evidence="1">
    <location>
        <begin position="119"/>
        <end position="145"/>
    </location>
</feature>
<dbReference type="EMBL" id="GDJX01023937">
    <property type="protein sequence ID" value="JAT43999.1"/>
    <property type="molecule type" value="Transcribed_RNA"/>
</dbReference>
<protein>
    <submittedName>
        <fullName evidence="2">Uncharacterized protein</fullName>
    </submittedName>
</protein>
<dbReference type="EMBL" id="GDJX01004394">
    <property type="protein sequence ID" value="JAT63542.1"/>
    <property type="molecule type" value="Transcribed_RNA"/>
</dbReference>
<name>A0A1D1XNN1_9ARAE</name>
<keyword evidence="1" id="KW-0812">Transmembrane</keyword>
<accession>A0A1D1XNN1</accession>
<feature type="transmembrane region" description="Helical" evidence="1">
    <location>
        <begin position="194"/>
        <end position="213"/>
    </location>
</feature>
<dbReference type="PANTHER" id="PTHR36000">
    <property type="entry name" value="DEFECTIVE 1273 PROTEIN, PUTATIVE-RELATED"/>
    <property type="match status" value="1"/>
</dbReference>